<dbReference type="EMBL" id="JACVVK020000001">
    <property type="protein sequence ID" value="KAK7508488.1"/>
    <property type="molecule type" value="Genomic_DNA"/>
</dbReference>
<evidence type="ECO:0000313" key="1">
    <source>
        <dbReference type="EMBL" id="KAK7508488.1"/>
    </source>
</evidence>
<gene>
    <name evidence="1" type="ORF">BaRGS_00000054</name>
</gene>
<reference evidence="1 2" key="1">
    <citation type="journal article" date="2023" name="Sci. Data">
        <title>Genome assembly of the Korean intertidal mud-creeper Batillaria attramentaria.</title>
        <authorList>
            <person name="Patra A.K."/>
            <person name="Ho P.T."/>
            <person name="Jun S."/>
            <person name="Lee S.J."/>
            <person name="Kim Y."/>
            <person name="Won Y.J."/>
        </authorList>
    </citation>
    <scope>NUCLEOTIDE SEQUENCE [LARGE SCALE GENOMIC DNA]</scope>
    <source>
        <strain evidence="1">Wonlab-2016</strain>
    </source>
</reference>
<name>A0ABD0MBX3_9CAEN</name>
<keyword evidence="2" id="KW-1185">Reference proteome</keyword>
<organism evidence="1 2">
    <name type="scientific">Batillaria attramentaria</name>
    <dbReference type="NCBI Taxonomy" id="370345"/>
    <lineage>
        <taxon>Eukaryota</taxon>
        <taxon>Metazoa</taxon>
        <taxon>Spiralia</taxon>
        <taxon>Lophotrochozoa</taxon>
        <taxon>Mollusca</taxon>
        <taxon>Gastropoda</taxon>
        <taxon>Caenogastropoda</taxon>
        <taxon>Sorbeoconcha</taxon>
        <taxon>Cerithioidea</taxon>
        <taxon>Batillariidae</taxon>
        <taxon>Batillaria</taxon>
    </lineage>
</organism>
<proteinExistence type="predicted"/>
<evidence type="ECO:0000313" key="2">
    <source>
        <dbReference type="Proteomes" id="UP001519460"/>
    </source>
</evidence>
<accession>A0ABD0MBX3</accession>
<sequence>MKIYLHCESATSIHGGKQTSASSCRPMGQHSVVHYHASPPFRVHLICTTFTPVCHLCLNLCQRGKDAWNDTAATYVTVSAGPRTVTRWRTRAVAVARSRNALSSAPQLTDNTCGGALPGPSALSRCVEGSGSFSIDRGVP</sequence>
<dbReference type="Proteomes" id="UP001519460">
    <property type="component" value="Unassembled WGS sequence"/>
</dbReference>
<comment type="caution">
    <text evidence="1">The sequence shown here is derived from an EMBL/GenBank/DDBJ whole genome shotgun (WGS) entry which is preliminary data.</text>
</comment>
<dbReference type="AlphaFoldDB" id="A0ABD0MBX3"/>
<protein>
    <submittedName>
        <fullName evidence="1">Uncharacterized protein</fullName>
    </submittedName>
</protein>